<feature type="signal peptide" evidence="2">
    <location>
        <begin position="1"/>
        <end position="15"/>
    </location>
</feature>
<comment type="caution">
    <text evidence="3">The sequence shown here is derived from an EMBL/GenBank/DDBJ whole genome shotgun (WGS) entry which is preliminary data.</text>
</comment>
<protein>
    <recommendedName>
        <fullName evidence="5">Lipoprotein</fullName>
    </recommendedName>
</protein>
<dbReference type="RefSeq" id="WP_354433110.1">
    <property type="nucleotide sequence ID" value="NZ_JBEPLY010000002.1"/>
</dbReference>
<feature type="chain" id="PRO_5045060018" description="Lipoprotein" evidence="2">
    <location>
        <begin position="16"/>
        <end position="306"/>
    </location>
</feature>
<feature type="compositionally biased region" description="Low complexity" evidence="1">
    <location>
        <begin position="61"/>
        <end position="70"/>
    </location>
</feature>
<gene>
    <name evidence="3" type="ORF">ABID12_000688</name>
</gene>
<reference evidence="3 4" key="1">
    <citation type="submission" date="2024-06" db="EMBL/GenBank/DDBJ databases">
        <title>Genomic Encyclopedia of Type Strains, Phase IV (KMG-IV): sequencing the most valuable type-strain genomes for metagenomic binning, comparative biology and taxonomic classification.</title>
        <authorList>
            <person name="Goeker M."/>
        </authorList>
    </citation>
    <scope>NUCLEOTIDE SEQUENCE [LARGE SCALE GENOMIC DNA]</scope>
    <source>
        <strain evidence="3 4">DSM 28102</strain>
    </source>
</reference>
<feature type="compositionally biased region" description="Low complexity" evidence="1">
    <location>
        <begin position="100"/>
        <end position="158"/>
    </location>
</feature>
<dbReference type="PROSITE" id="PS51257">
    <property type="entry name" value="PROKAR_LIPOPROTEIN"/>
    <property type="match status" value="1"/>
</dbReference>
<feature type="compositionally biased region" description="Low complexity" evidence="1">
    <location>
        <begin position="166"/>
        <end position="179"/>
    </location>
</feature>
<sequence length="306" mass="30592">MFRMASIFVAAGLLAACSTSDVLTLTSTPPAPVGMASPQVAQNPPPIAAAPQTNVARQNLAPPASTSSGSPAGGGTYQQQAATTYDATPARGRPPSTFGQQAEQLGQPQQAAVAATAAPAAAQTAPQQLAPAAPPATAVQQQAIAAQPAATQPAAAQPAPQPASAPPATTQPSSAPPATAVAAAQTIRFLPIIGAPSDKLAPLSARLGDSVRAAGLTIVPMDQTTADISLKGYFSVVDQDGRVSVVYVWDVIGPDGLRLHRIQGSTPSPDTGFSGSDPWDGVTPAMMADIGQESVGSLLAWLDSQG</sequence>
<organism evidence="3 4">
    <name type="scientific">Martelella mangrovi</name>
    <dbReference type="NCBI Taxonomy" id="1397477"/>
    <lineage>
        <taxon>Bacteria</taxon>
        <taxon>Pseudomonadati</taxon>
        <taxon>Pseudomonadota</taxon>
        <taxon>Alphaproteobacteria</taxon>
        <taxon>Hyphomicrobiales</taxon>
        <taxon>Aurantimonadaceae</taxon>
        <taxon>Martelella</taxon>
    </lineage>
</organism>
<evidence type="ECO:0008006" key="5">
    <source>
        <dbReference type="Google" id="ProtNLM"/>
    </source>
</evidence>
<evidence type="ECO:0000256" key="2">
    <source>
        <dbReference type="SAM" id="SignalP"/>
    </source>
</evidence>
<proteinExistence type="predicted"/>
<keyword evidence="4" id="KW-1185">Reference proteome</keyword>
<evidence type="ECO:0000313" key="3">
    <source>
        <dbReference type="EMBL" id="MET3598761.1"/>
    </source>
</evidence>
<accession>A0ABV2I759</accession>
<evidence type="ECO:0000313" key="4">
    <source>
        <dbReference type="Proteomes" id="UP001549164"/>
    </source>
</evidence>
<feature type="compositionally biased region" description="Polar residues" evidence="1">
    <location>
        <begin position="77"/>
        <end position="86"/>
    </location>
</feature>
<evidence type="ECO:0000256" key="1">
    <source>
        <dbReference type="SAM" id="MobiDB-lite"/>
    </source>
</evidence>
<feature type="region of interest" description="Disordered" evidence="1">
    <location>
        <begin position="59"/>
        <end position="179"/>
    </location>
</feature>
<keyword evidence="2" id="KW-0732">Signal</keyword>
<dbReference type="Proteomes" id="UP001549164">
    <property type="component" value="Unassembled WGS sequence"/>
</dbReference>
<name>A0ABV2I759_9HYPH</name>
<dbReference type="EMBL" id="JBEPLY010000002">
    <property type="protein sequence ID" value="MET3598761.1"/>
    <property type="molecule type" value="Genomic_DNA"/>
</dbReference>